<accession>A0AB38Z424</accession>
<reference evidence="1" key="1">
    <citation type="submission" date="2023-07" db="EMBL/GenBank/DDBJ databases">
        <authorList>
            <person name="Maung A.T."/>
            <person name="Abdelaziz M.N.S."/>
            <person name="Lwin S.Z.C."/>
            <person name="Mohammadi T.N."/>
            <person name="Zhao J."/>
            <person name="Zayda M.G."/>
            <person name="Shen C."/>
            <person name="EI-Telbany M."/>
            <person name="Masuda Y."/>
            <person name="Honjoh K.-I."/>
            <person name="Miyamoto T."/>
        </authorList>
    </citation>
    <scope>NUCLEOTIDE SEQUENCE</scope>
</reference>
<protein>
    <submittedName>
        <fullName evidence="1">Uncharacterized protein</fullName>
    </submittedName>
</protein>
<evidence type="ECO:0000313" key="1">
    <source>
        <dbReference type="EMBL" id="WOZ13865.1"/>
    </source>
</evidence>
<sequence length="88" mass="9946">MSNEELTLSIKTSQREDGSAYNAIQLGDWKLGRGVRSINLDMTADRKPKLVIECDPDLIEVEGLEVEAFLKDYSKEYQKSQHTRGGTQ</sequence>
<name>A0AB38Z424_9VIRU</name>
<organism evidence="1">
    <name type="scientific">Listeria phage FHC193-PLM9</name>
    <dbReference type="NCBI Taxonomy" id="3088339"/>
    <lineage>
        <taxon>Viruses</taxon>
    </lineage>
</organism>
<proteinExistence type="predicted"/>
<dbReference type="EMBL" id="OR371505">
    <property type="protein sequence ID" value="WOZ13865.1"/>
    <property type="molecule type" value="Genomic_DNA"/>
</dbReference>